<evidence type="ECO:0000313" key="2">
    <source>
        <dbReference type="Proteomes" id="UP001589536"/>
    </source>
</evidence>
<comment type="caution">
    <text evidence="1">The sequence shown here is derived from an EMBL/GenBank/DDBJ whole genome shotgun (WGS) entry which is preliminary data.</text>
</comment>
<protein>
    <recommendedName>
        <fullName evidence="3">ABM domain-containing protein</fullName>
    </recommendedName>
</protein>
<accession>A0ABV5UVX5</accession>
<gene>
    <name evidence="1" type="ORF">ACFFPI_19715</name>
</gene>
<evidence type="ECO:0008006" key="3">
    <source>
        <dbReference type="Google" id="ProtNLM"/>
    </source>
</evidence>
<organism evidence="1 2">
    <name type="scientific">Arthrobacter methylotrophus</name>
    <dbReference type="NCBI Taxonomy" id="121291"/>
    <lineage>
        <taxon>Bacteria</taxon>
        <taxon>Bacillati</taxon>
        <taxon>Actinomycetota</taxon>
        <taxon>Actinomycetes</taxon>
        <taxon>Micrococcales</taxon>
        <taxon>Micrococcaceae</taxon>
        <taxon>Arthrobacter</taxon>
    </lineage>
</organism>
<evidence type="ECO:0000313" key="1">
    <source>
        <dbReference type="EMBL" id="MFB9716331.1"/>
    </source>
</evidence>
<dbReference type="Proteomes" id="UP001589536">
    <property type="component" value="Unassembled WGS sequence"/>
</dbReference>
<name>A0ABV5UVX5_9MICC</name>
<sequence>MEATPFGVVHFFPGGTQEQYEASIAAVHPGEGLLPEGQTFHAAGPSAGGWTIMAVHESKESWEKFRDDILMPRMQAGIEGGFASPPEETGVDLYKVLP</sequence>
<dbReference type="RefSeq" id="WP_345045684.1">
    <property type="nucleotide sequence ID" value="NZ_BAABED010000001.1"/>
</dbReference>
<keyword evidence="2" id="KW-1185">Reference proteome</keyword>
<reference evidence="1 2" key="1">
    <citation type="submission" date="2024-09" db="EMBL/GenBank/DDBJ databases">
        <authorList>
            <person name="Sun Q."/>
            <person name="Mori K."/>
        </authorList>
    </citation>
    <scope>NUCLEOTIDE SEQUENCE [LARGE SCALE GENOMIC DNA]</scope>
    <source>
        <strain evidence="1 2">JCM 13519</strain>
    </source>
</reference>
<proteinExistence type="predicted"/>
<dbReference type="EMBL" id="JBHMBH010000044">
    <property type="protein sequence ID" value="MFB9716331.1"/>
    <property type="molecule type" value="Genomic_DNA"/>
</dbReference>